<evidence type="ECO:0000256" key="1">
    <source>
        <dbReference type="ARBA" id="ARBA00022729"/>
    </source>
</evidence>
<organism evidence="6 7">
    <name type="scientific">Oculimacula yallundae</name>
    <dbReference type="NCBI Taxonomy" id="86028"/>
    <lineage>
        <taxon>Eukaryota</taxon>
        <taxon>Fungi</taxon>
        <taxon>Dikarya</taxon>
        <taxon>Ascomycota</taxon>
        <taxon>Pezizomycotina</taxon>
        <taxon>Leotiomycetes</taxon>
        <taxon>Helotiales</taxon>
        <taxon>Ploettnerulaceae</taxon>
        <taxon>Oculimacula</taxon>
    </lineage>
</organism>
<keyword evidence="7" id="KW-1185">Reference proteome</keyword>
<feature type="chain" id="PRO_5046224503" description="Lipase" evidence="3">
    <location>
        <begin position="19"/>
        <end position="314"/>
    </location>
</feature>
<dbReference type="InterPro" id="IPR029058">
    <property type="entry name" value="AB_hydrolase_fold"/>
</dbReference>
<sequence>MRISILGASSALLASVGAAPLVTPRALSTTTVGISETVLQNFKLFANVTAAAYCPTNENATAGSLITCPAGVCPQVEADAVTSIVGFGGSNDTTVTNIKGFVGLNPAKSLILVSFAGSGATIRNWLANFSFAQIAYTIPGCKSCTVHSGFAKGWAERRTVIIDAVKVALVAHPDFKVVISGHSIGGAVGTLAAAELRSLGINADVYSYGSPRVGNTAFASFVTAQQGGNFRMTHENDPVAQIPPSWIGYEHTSPEYWLSGGSATTDVYTKEQVTVCAGVGSEGCNAGTGLIPIAGDAHNHYLGVITACQGPIGW</sequence>
<evidence type="ECO:0000313" key="6">
    <source>
        <dbReference type="EMBL" id="KAL2062448.1"/>
    </source>
</evidence>
<evidence type="ECO:0000256" key="2">
    <source>
        <dbReference type="ARBA" id="ARBA00022801"/>
    </source>
</evidence>
<dbReference type="Pfam" id="PF01764">
    <property type="entry name" value="Lipase_3"/>
    <property type="match status" value="1"/>
</dbReference>
<dbReference type="EMBL" id="JAZHXI010000017">
    <property type="protein sequence ID" value="KAL2062448.1"/>
    <property type="molecule type" value="Genomic_DNA"/>
</dbReference>
<keyword evidence="1 3" id="KW-0732">Signal</keyword>
<accession>A0ABR4BXT7</accession>
<keyword evidence="2" id="KW-0378">Hydrolase</keyword>
<dbReference type="InterPro" id="IPR051299">
    <property type="entry name" value="AB_hydrolase_lip/est"/>
</dbReference>
<dbReference type="Gene3D" id="3.40.50.1820">
    <property type="entry name" value="alpha/beta hydrolase"/>
    <property type="match status" value="1"/>
</dbReference>
<gene>
    <name evidence="6" type="ORF">VTL71DRAFT_6714</name>
</gene>
<name>A0ABR4BXT7_9HELO</name>
<dbReference type="Pfam" id="PF03893">
    <property type="entry name" value="Lipase3_N"/>
    <property type="match status" value="1"/>
</dbReference>
<feature type="domain" description="Fungal lipase-type" evidence="4">
    <location>
        <begin position="113"/>
        <end position="244"/>
    </location>
</feature>
<feature type="domain" description="Mono-/di-acylglycerol lipase N-terminal" evidence="5">
    <location>
        <begin position="34"/>
        <end position="79"/>
    </location>
</feature>
<evidence type="ECO:0000259" key="5">
    <source>
        <dbReference type="Pfam" id="PF03893"/>
    </source>
</evidence>
<reference evidence="6 7" key="1">
    <citation type="journal article" date="2024" name="Commun. Biol.">
        <title>Comparative genomic analysis of thermophilic fungi reveals convergent evolutionary adaptations and gene losses.</title>
        <authorList>
            <person name="Steindorff A.S."/>
            <person name="Aguilar-Pontes M.V."/>
            <person name="Robinson A.J."/>
            <person name="Andreopoulos B."/>
            <person name="LaButti K."/>
            <person name="Kuo A."/>
            <person name="Mondo S."/>
            <person name="Riley R."/>
            <person name="Otillar R."/>
            <person name="Haridas S."/>
            <person name="Lipzen A."/>
            <person name="Grimwood J."/>
            <person name="Schmutz J."/>
            <person name="Clum A."/>
            <person name="Reid I.D."/>
            <person name="Moisan M.C."/>
            <person name="Butler G."/>
            <person name="Nguyen T.T.M."/>
            <person name="Dewar K."/>
            <person name="Conant G."/>
            <person name="Drula E."/>
            <person name="Henrissat B."/>
            <person name="Hansel C."/>
            <person name="Singer S."/>
            <person name="Hutchinson M.I."/>
            <person name="de Vries R.P."/>
            <person name="Natvig D.O."/>
            <person name="Powell A.J."/>
            <person name="Tsang A."/>
            <person name="Grigoriev I.V."/>
        </authorList>
    </citation>
    <scope>NUCLEOTIDE SEQUENCE [LARGE SCALE GENOMIC DNA]</scope>
    <source>
        <strain evidence="6 7">CBS 494.80</strain>
    </source>
</reference>
<dbReference type="Proteomes" id="UP001595075">
    <property type="component" value="Unassembled WGS sequence"/>
</dbReference>
<dbReference type="InterPro" id="IPR002921">
    <property type="entry name" value="Fungal_lipase-type"/>
</dbReference>
<evidence type="ECO:0000313" key="7">
    <source>
        <dbReference type="Proteomes" id="UP001595075"/>
    </source>
</evidence>
<evidence type="ECO:0008006" key="8">
    <source>
        <dbReference type="Google" id="ProtNLM"/>
    </source>
</evidence>
<protein>
    <recommendedName>
        <fullName evidence="8">Lipase</fullName>
    </recommendedName>
</protein>
<evidence type="ECO:0000259" key="4">
    <source>
        <dbReference type="Pfam" id="PF01764"/>
    </source>
</evidence>
<dbReference type="SUPFAM" id="SSF53474">
    <property type="entry name" value="alpha/beta-Hydrolases"/>
    <property type="match status" value="1"/>
</dbReference>
<dbReference type="CDD" id="cd00519">
    <property type="entry name" value="Lipase_3"/>
    <property type="match status" value="1"/>
</dbReference>
<evidence type="ECO:0000256" key="3">
    <source>
        <dbReference type="SAM" id="SignalP"/>
    </source>
</evidence>
<comment type="caution">
    <text evidence="6">The sequence shown here is derived from an EMBL/GenBank/DDBJ whole genome shotgun (WGS) entry which is preliminary data.</text>
</comment>
<feature type="signal peptide" evidence="3">
    <location>
        <begin position="1"/>
        <end position="18"/>
    </location>
</feature>
<dbReference type="PANTHER" id="PTHR46640:SF1">
    <property type="entry name" value="FUNGAL LIPASE-LIKE DOMAIN-CONTAINING PROTEIN-RELATED"/>
    <property type="match status" value="1"/>
</dbReference>
<proteinExistence type="predicted"/>
<dbReference type="InterPro" id="IPR005592">
    <property type="entry name" value="Mono/diacylglycerol_lipase_N"/>
</dbReference>
<dbReference type="PANTHER" id="PTHR46640">
    <property type="entry name" value="TRIACYLGLYCEROL LIPASE, PUTATIVE (AFU_ORTHOLOGUE AFUA_6G06510)-RELATED"/>
    <property type="match status" value="1"/>
</dbReference>